<evidence type="ECO:0000313" key="3">
    <source>
        <dbReference type="Proteomes" id="UP000261620"/>
    </source>
</evidence>
<feature type="transmembrane region" description="Helical" evidence="1">
    <location>
        <begin position="84"/>
        <end position="104"/>
    </location>
</feature>
<keyword evidence="3" id="KW-1185">Reference proteome</keyword>
<dbReference type="InterPro" id="IPR008485">
    <property type="entry name" value="JAMP"/>
</dbReference>
<keyword evidence="1" id="KW-0472">Membrane</keyword>
<keyword evidence="1" id="KW-1133">Transmembrane helix</keyword>
<dbReference type="GO" id="GO:0016020">
    <property type="term" value="C:membrane"/>
    <property type="evidence" value="ECO:0007669"/>
    <property type="project" value="InterPro"/>
</dbReference>
<dbReference type="AlphaFoldDB" id="A0A3Q3X0H4"/>
<dbReference type="GO" id="GO:0006986">
    <property type="term" value="P:response to unfolded protein"/>
    <property type="evidence" value="ECO:0007669"/>
    <property type="project" value="InterPro"/>
</dbReference>
<dbReference type="Proteomes" id="UP000261620">
    <property type="component" value="Unplaced"/>
</dbReference>
<organism evidence="2 3">
    <name type="scientific">Mola mola</name>
    <name type="common">Ocean sunfish</name>
    <name type="synonym">Tetraodon mola</name>
    <dbReference type="NCBI Taxonomy" id="94237"/>
    <lineage>
        <taxon>Eukaryota</taxon>
        <taxon>Metazoa</taxon>
        <taxon>Chordata</taxon>
        <taxon>Craniata</taxon>
        <taxon>Vertebrata</taxon>
        <taxon>Euteleostomi</taxon>
        <taxon>Actinopterygii</taxon>
        <taxon>Neopterygii</taxon>
        <taxon>Teleostei</taxon>
        <taxon>Neoteleostei</taxon>
        <taxon>Acanthomorphata</taxon>
        <taxon>Eupercaria</taxon>
        <taxon>Tetraodontiformes</taxon>
        <taxon>Molidae</taxon>
        <taxon>Mola</taxon>
    </lineage>
</organism>
<dbReference type="Ensembl" id="ENSMMOT00000024732.1">
    <property type="protein sequence ID" value="ENSMMOP00000024323.1"/>
    <property type="gene ID" value="ENSMMOG00000018505.1"/>
</dbReference>
<sequence>ADVAMSSTCPGLYCGRMMVNGSVEGECGVCPRGERTNHQKVCERCTESPELYDWLYLGFMAMLPLVLHWFFIEWYSGKKSSSALLQHIAAILECGVSAVVTLLVTEPVGLLSIHSCRVQMLSDWYTMLYNPSPDYINTLHCTQEAVYPLYTIVLIYYTFCLVLMMLLRPLMVKKIACGLGKSDRFKSIYAALYFFPILTVLQAVGGGLLCDIICCYDLLSFYICSQSFKTLAAKKKHLVVLFSHWLLHAYGIISISRLDKLEKDLPLLALVPGPTLFCMATAKFTEPSRILSEGGSGH</sequence>
<reference evidence="2" key="1">
    <citation type="submission" date="2025-08" db="UniProtKB">
        <authorList>
            <consortium name="Ensembl"/>
        </authorList>
    </citation>
    <scope>IDENTIFICATION</scope>
</reference>
<proteinExistence type="predicted"/>
<feature type="transmembrane region" description="Helical" evidence="1">
    <location>
        <begin position="54"/>
        <end position="72"/>
    </location>
</feature>
<evidence type="ECO:0000313" key="2">
    <source>
        <dbReference type="Ensembl" id="ENSMMOP00000024323.1"/>
    </source>
</evidence>
<name>A0A3Q3X0H4_MOLML</name>
<dbReference type="OMA" id="CPGIYCG"/>
<protein>
    <submittedName>
        <fullName evidence="2">Uncharacterized protein</fullName>
    </submittedName>
</protein>
<reference evidence="2" key="2">
    <citation type="submission" date="2025-09" db="UniProtKB">
        <authorList>
            <consortium name="Ensembl"/>
        </authorList>
    </citation>
    <scope>IDENTIFICATION</scope>
</reference>
<evidence type="ECO:0000256" key="1">
    <source>
        <dbReference type="SAM" id="Phobius"/>
    </source>
</evidence>
<feature type="transmembrane region" description="Helical" evidence="1">
    <location>
        <begin position="188"/>
        <end position="209"/>
    </location>
</feature>
<dbReference type="GO" id="GO:0031625">
    <property type="term" value="F:ubiquitin protein ligase binding"/>
    <property type="evidence" value="ECO:0007669"/>
    <property type="project" value="TreeGrafter"/>
</dbReference>
<dbReference type="PANTHER" id="PTHR12740">
    <property type="entry name" value="JNK1/MAPK8-ASSOCIATED MEMBRANE PROTEIN"/>
    <property type="match status" value="1"/>
</dbReference>
<dbReference type="GO" id="GO:0036503">
    <property type="term" value="P:ERAD pathway"/>
    <property type="evidence" value="ECO:0007669"/>
    <property type="project" value="TreeGrafter"/>
</dbReference>
<dbReference type="PANTHER" id="PTHR12740:SF4">
    <property type="entry name" value="JNK1_MAPK8-ASSOCIATED MEMBRANE PROTEIN"/>
    <property type="match status" value="1"/>
</dbReference>
<keyword evidence="1" id="KW-0812">Transmembrane</keyword>
<dbReference type="Pfam" id="PF05571">
    <property type="entry name" value="JAMP"/>
    <property type="match status" value="1"/>
</dbReference>
<feature type="transmembrane region" description="Helical" evidence="1">
    <location>
        <begin position="147"/>
        <end position="167"/>
    </location>
</feature>
<accession>A0A3Q3X0H4</accession>